<name>A0ACA9RMT9_9GLOM</name>
<keyword evidence="2" id="KW-1185">Reference proteome</keyword>
<organism evidence="1 2">
    <name type="scientific">Racocetra persica</name>
    <dbReference type="NCBI Taxonomy" id="160502"/>
    <lineage>
        <taxon>Eukaryota</taxon>
        <taxon>Fungi</taxon>
        <taxon>Fungi incertae sedis</taxon>
        <taxon>Mucoromycota</taxon>
        <taxon>Glomeromycotina</taxon>
        <taxon>Glomeromycetes</taxon>
        <taxon>Diversisporales</taxon>
        <taxon>Gigasporaceae</taxon>
        <taxon>Racocetra</taxon>
    </lineage>
</organism>
<reference evidence="1" key="1">
    <citation type="submission" date="2021-06" db="EMBL/GenBank/DDBJ databases">
        <authorList>
            <person name="Kallberg Y."/>
            <person name="Tangrot J."/>
            <person name="Rosling A."/>
        </authorList>
    </citation>
    <scope>NUCLEOTIDE SEQUENCE</scope>
    <source>
        <strain evidence="1">MA461A</strain>
    </source>
</reference>
<proteinExistence type="predicted"/>
<dbReference type="EMBL" id="CAJVQC010059272">
    <property type="protein sequence ID" value="CAG8799625.1"/>
    <property type="molecule type" value="Genomic_DNA"/>
</dbReference>
<comment type="caution">
    <text evidence="1">The sequence shown here is derived from an EMBL/GenBank/DDBJ whole genome shotgun (WGS) entry which is preliminary data.</text>
</comment>
<dbReference type="Proteomes" id="UP000789920">
    <property type="component" value="Unassembled WGS sequence"/>
</dbReference>
<protein>
    <submittedName>
        <fullName evidence="1">31140_t:CDS:1</fullName>
    </submittedName>
</protein>
<evidence type="ECO:0000313" key="1">
    <source>
        <dbReference type="EMBL" id="CAG8799625.1"/>
    </source>
</evidence>
<accession>A0ACA9RMT9</accession>
<evidence type="ECO:0000313" key="2">
    <source>
        <dbReference type="Proteomes" id="UP000789920"/>
    </source>
</evidence>
<gene>
    <name evidence="1" type="ORF">RPERSI_LOCUS20761</name>
</gene>
<sequence>KNITYKNEILSDQDIINLTRHSNKPESREEPDDSIELHNYIHKETLDALDLITQYLLQQNSDITEYIKMISKVSQ</sequence>
<feature type="non-terminal residue" evidence="1">
    <location>
        <position position="75"/>
    </location>
</feature>
<feature type="non-terminal residue" evidence="1">
    <location>
        <position position="1"/>
    </location>
</feature>